<protein>
    <submittedName>
        <fullName evidence="9">Zn-dependent protease with chaperone function</fullName>
    </submittedName>
</protein>
<accession>A0A495XN08</accession>
<dbReference type="EMBL" id="RBXR01000001">
    <property type="protein sequence ID" value="RKT74585.1"/>
    <property type="molecule type" value="Genomic_DNA"/>
</dbReference>
<reference evidence="9 10" key="1">
    <citation type="submission" date="2018-10" db="EMBL/GenBank/DDBJ databases">
        <title>Sequencing the genomes of 1000 actinobacteria strains.</title>
        <authorList>
            <person name="Klenk H.-P."/>
        </authorList>
    </citation>
    <scope>NUCLEOTIDE SEQUENCE [LARGE SCALE GENOMIC DNA]</scope>
    <source>
        <strain evidence="9 10">DSM 43911</strain>
    </source>
</reference>
<evidence type="ECO:0000313" key="10">
    <source>
        <dbReference type="Proteomes" id="UP000272729"/>
    </source>
</evidence>
<comment type="similarity">
    <text evidence="6">Belongs to the peptidase M48 family.</text>
</comment>
<keyword evidence="3 6" id="KW-0378">Hydrolase</keyword>
<dbReference type="CDD" id="cd07326">
    <property type="entry name" value="M56_BlaR1_MecR1_like"/>
    <property type="match status" value="1"/>
</dbReference>
<evidence type="ECO:0000259" key="8">
    <source>
        <dbReference type="Pfam" id="PF01435"/>
    </source>
</evidence>
<keyword evidence="5 6" id="KW-0482">Metalloprotease</keyword>
<comment type="caution">
    <text evidence="9">The sequence shown here is derived from an EMBL/GenBank/DDBJ whole genome shotgun (WGS) entry which is preliminary data.</text>
</comment>
<evidence type="ECO:0000256" key="6">
    <source>
        <dbReference type="RuleBase" id="RU003983"/>
    </source>
</evidence>
<dbReference type="RefSeq" id="WP_121229470.1">
    <property type="nucleotide sequence ID" value="NZ_JBIUBA010000006.1"/>
</dbReference>
<dbReference type="InterPro" id="IPR052173">
    <property type="entry name" value="Beta-lactam_resp_regulator"/>
</dbReference>
<keyword evidence="7" id="KW-0472">Membrane</keyword>
<name>A0A495XN08_9PSEU</name>
<keyword evidence="2" id="KW-0479">Metal-binding</keyword>
<evidence type="ECO:0000256" key="7">
    <source>
        <dbReference type="SAM" id="Phobius"/>
    </source>
</evidence>
<comment type="cofactor">
    <cofactor evidence="6">
        <name>Zn(2+)</name>
        <dbReference type="ChEBI" id="CHEBI:29105"/>
    </cofactor>
    <text evidence="6">Binds 1 zinc ion per subunit.</text>
</comment>
<evidence type="ECO:0000256" key="4">
    <source>
        <dbReference type="ARBA" id="ARBA00022833"/>
    </source>
</evidence>
<feature type="transmembrane region" description="Helical" evidence="7">
    <location>
        <begin position="36"/>
        <end position="59"/>
    </location>
</feature>
<feature type="transmembrane region" description="Helical" evidence="7">
    <location>
        <begin position="282"/>
        <end position="309"/>
    </location>
</feature>
<dbReference type="InterPro" id="IPR001915">
    <property type="entry name" value="Peptidase_M48"/>
</dbReference>
<evidence type="ECO:0000256" key="2">
    <source>
        <dbReference type="ARBA" id="ARBA00022723"/>
    </source>
</evidence>
<dbReference type="GO" id="GO:0006508">
    <property type="term" value="P:proteolysis"/>
    <property type="evidence" value="ECO:0007669"/>
    <property type="project" value="UniProtKB-KW"/>
</dbReference>
<dbReference type="Pfam" id="PF01435">
    <property type="entry name" value="Peptidase_M48"/>
    <property type="match status" value="1"/>
</dbReference>
<evidence type="ECO:0000256" key="5">
    <source>
        <dbReference type="ARBA" id="ARBA00023049"/>
    </source>
</evidence>
<sequence length="312" mass="31903">MTVAAALLITAALVGVLAPRPLLRLAARDVDPTVALAAWLASAVGVVVAAALAVTLLLVPDHGTHALGRLHQCWSSLGHGMTPGVEAAGGLLGLGLVAALLARLVVVSTRAARRRARTRRTQLATLRVAARQESGTPTTLWLDHDAPLAFTLAGSPGVVVATEGLHRHLTDDQVAAVLTHERAHLAGRHHLLVAAGEAIATVLPVLPLFRHAPAAVKALVELAADAAAVRTCGAEAVRSALLRVSQHGTPGTALAMGQDAVEVRLERLTRAGRRRSALVSRVSCVAACTTAVALPTVAGLGGLLALISIGCL</sequence>
<evidence type="ECO:0000256" key="1">
    <source>
        <dbReference type="ARBA" id="ARBA00022670"/>
    </source>
</evidence>
<keyword evidence="7" id="KW-1133">Transmembrane helix</keyword>
<keyword evidence="7" id="KW-0812">Transmembrane</keyword>
<dbReference type="PANTHER" id="PTHR34978:SF3">
    <property type="entry name" value="SLR0241 PROTEIN"/>
    <property type="match status" value="1"/>
</dbReference>
<keyword evidence="1 6" id="KW-0645">Protease</keyword>
<dbReference type="GO" id="GO:0004222">
    <property type="term" value="F:metalloendopeptidase activity"/>
    <property type="evidence" value="ECO:0007669"/>
    <property type="project" value="InterPro"/>
</dbReference>
<dbReference type="AlphaFoldDB" id="A0A495XN08"/>
<keyword evidence="10" id="KW-1185">Reference proteome</keyword>
<evidence type="ECO:0000313" key="9">
    <source>
        <dbReference type="EMBL" id="RKT74585.1"/>
    </source>
</evidence>
<dbReference type="Gene3D" id="3.30.2010.10">
    <property type="entry name" value="Metalloproteases ('zincins'), catalytic domain"/>
    <property type="match status" value="1"/>
</dbReference>
<keyword evidence="4 6" id="KW-0862">Zinc</keyword>
<dbReference type="OrthoDB" id="9785340at2"/>
<feature type="domain" description="Peptidase M48" evidence="8">
    <location>
        <begin position="124"/>
        <end position="203"/>
    </location>
</feature>
<evidence type="ECO:0000256" key="3">
    <source>
        <dbReference type="ARBA" id="ARBA00022801"/>
    </source>
</evidence>
<dbReference type="GO" id="GO:0046872">
    <property type="term" value="F:metal ion binding"/>
    <property type="evidence" value="ECO:0007669"/>
    <property type="project" value="UniProtKB-KW"/>
</dbReference>
<dbReference type="PANTHER" id="PTHR34978">
    <property type="entry name" value="POSSIBLE SENSOR-TRANSDUCER PROTEIN BLAR"/>
    <property type="match status" value="1"/>
</dbReference>
<organism evidence="9 10">
    <name type="scientific">Saccharothrix variisporea</name>
    <dbReference type="NCBI Taxonomy" id="543527"/>
    <lineage>
        <taxon>Bacteria</taxon>
        <taxon>Bacillati</taxon>
        <taxon>Actinomycetota</taxon>
        <taxon>Actinomycetes</taxon>
        <taxon>Pseudonocardiales</taxon>
        <taxon>Pseudonocardiaceae</taxon>
        <taxon>Saccharothrix</taxon>
    </lineage>
</organism>
<proteinExistence type="inferred from homology"/>
<gene>
    <name evidence="9" type="ORF">DFJ66_7948</name>
</gene>
<dbReference type="Proteomes" id="UP000272729">
    <property type="component" value="Unassembled WGS sequence"/>
</dbReference>